<organism evidence="17 18">
    <name type="scientific">Dimorphilus gyrociliatus</name>
    <dbReference type="NCBI Taxonomy" id="2664684"/>
    <lineage>
        <taxon>Eukaryota</taxon>
        <taxon>Metazoa</taxon>
        <taxon>Spiralia</taxon>
        <taxon>Lophotrochozoa</taxon>
        <taxon>Annelida</taxon>
        <taxon>Polychaeta</taxon>
        <taxon>Polychaeta incertae sedis</taxon>
        <taxon>Dinophilidae</taxon>
        <taxon>Dimorphilus</taxon>
    </lineage>
</organism>
<evidence type="ECO:0000256" key="1">
    <source>
        <dbReference type="ARBA" id="ARBA00004273"/>
    </source>
</evidence>
<evidence type="ECO:0000256" key="5">
    <source>
        <dbReference type="ARBA" id="ARBA00022781"/>
    </source>
</evidence>
<dbReference type="Proteomes" id="UP000549394">
    <property type="component" value="Unassembled WGS sequence"/>
</dbReference>
<dbReference type="Pfam" id="PF05680">
    <property type="entry name" value="ATP-synt_E"/>
    <property type="match status" value="1"/>
</dbReference>
<evidence type="ECO:0000256" key="2">
    <source>
        <dbReference type="ARBA" id="ARBA00007333"/>
    </source>
</evidence>
<comment type="subunit">
    <text evidence="13">Component of the ATP synthase complex composed at least of ATP5F1A/subunit alpha, ATP5F1B/subunit beta, ATP5MC1/subunit c (homooctomer), MT-ATP6/subunit a, MT-ATP8/subunit 8, ATP5ME/subunit e, ATP5MF/subunit f, ATP5MG/subunit g, ATP5MK/subunit k, ATP5MJ/subunit j, ATP5F1C/subunit gamma, ATP5F1D/subunit delta, ATP5F1E/subunit epsilon, ATP5PF/subunit F6, ATP5PB/subunit b, ATP5PD/subunit d, ATP5PO/subunit OSCP. ATP synthase complex consists of a soluble F(1) head domain (subunits alpha(3) and beta(3)) - the catalytic core - and a membrane F(0) domain - the membrane proton channel (subunits c, a, 8, e, f, g, k and j). These two domains are linked by a central stalk (subunits gamma, delta, and epsilon) rotating inside the F1 region and a stationary peripheral stalk (subunits F6, b, d, and OSCP).</text>
</comment>
<evidence type="ECO:0000256" key="7">
    <source>
        <dbReference type="ARBA" id="ARBA00022990"/>
    </source>
</evidence>
<evidence type="ECO:0000256" key="3">
    <source>
        <dbReference type="ARBA" id="ARBA00022448"/>
    </source>
</evidence>
<evidence type="ECO:0000256" key="13">
    <source>
        <dbReference type="ARBA" id="ARBA00064647"/>
    </source>
</evidence>
<keyword evidence="8 15" id="KW-0406">Ion transport</keyword>
<evidence type="ECO:0000256" key="11">
    <source>
        <dbReference type="ARBA" id="ARBA00023310"/>
    </source>
</evidence>
<evidence type="ECO:0000256" key="14">
    <source>
        <dbReference type="ARBA" id="ARBA00074682"/>
    </source>
</evidence>
<dbReference type="GO" id="GO:0045259">
    <property type="term" value="C:proton-transporting ATP synthase complex"/>
    <property type="evidence" value="ECO:0007669"/>
    <property type="project" value="UniProtKB-UniRule"/>
</dbReference>
<comment type="subunit">
    <text evidence="15">F-type ATPases have 2 components, CF(1) - the catalytic core - and CF(0) - the membrane proton channel. CF(1) and CF(0) have multiple subunits.</text>
</comment>
<evidence type="ECO:0000256" key="9">
    <source>
        <dbReference type="ARBA" id="ARBA00023128"/>
    </source>
</evidence>
<comment type="subcellular location">
    <subcellularLocation>
        <location evidence="1 15">Mitochondrion inner membrane</location>
    </subcellularLocation>
</comment>
<keyword evidence="7" id="KW-0007">Acetylation</keyword>
<comment type="similarity">
    <text evidence="2 15">Belongs to the ATPase e subunit family.</text>
</comment>
<keyword evidence="6 15" id="KW-0999">Mitochondrion inner membrane</keyword>
<evidence type="ECO:0000256" key="15">
    <source>
        <dbReference type="RuleBase" id="RU367005"/>
    </source>
</evidence>
<evidence type="ECO:0000313" key="18">
    <source>
        <dbReference type="Proteomes" id="UP000549394"/>
    </source>
</evidence>
<proteinExistence type="inferred from homology"/>
<comment type="function">
    <text evidence="12 15">Subunit e, of the mitochondrial membrane ATP synthase complex (F(1)F(0) ATP synthase or Complex V) that produces ATP from ADP in the presence of a proton gradient across the membrane which is generated by electron transport complexes of the respiratory chain. ATP synthase complex consist of a soluble F(1) head domain - the catalytic core - and a membrane F(1) domain - the membrane proton channel. These two domains are linked by a central stalk rotating inside the F(1) region and a stationary peripheral stalk. During catalysis, ATP synthesis in the catalytic domain of F(1) is coupled via a rotary mechanism of the central stalk subunits to proton translocation. In vivo, can only synthesize ATP although its ATP hydrolase activity can be activated artificially in vitro. Part of the complex F(0) domain.</text>
</comment>
<dbReference type="OrthoDB" id="9982108at2759"/>
<evidence type="ECO:0000256" key="10">
    <source>
        <dbReference type="ARBA" id="ARBA00023136"/>
    </source>
</evidence>
<evidence type="ECO:0000256" key="4">
    <source>
        <dbReference type="ARBA" id="ARBA00022547"/>
    </source>
</evidence>
<keyword evidence="4 15" id="KW-0138">CF(0)</keyword>
<keyword evidence="11 15" id="KW-0066">ATP synthesis</keyword>
<name>A0A7I8VSD6_9ANNE</name>
<evidence type="ECO:0000256" key="6">
    <source>
        <dbReference type="ARBA" id="ARBA00022792"/>
    </source>
</evidence>
<keyword evidence="16" id="KW-0175">Coiled coil</keyword>
<keyword evidence="5 15" id="KW-0375">Hydrogen ion transport</keyword>
<reference evidence="17 18" key="1">
    <citation type="submission" date="2020-08" db="EMBL/GenBank/DDBJ databases">
        <authorList>
            <person name="Hejnol A."/>
        </authorList>
    </citation>
    <scope>NUCLEOTIDE SEQUENCE [LARGE SCALE GENOMIC DNA]</scope>
</reference>
<protein>
    <recommendedName>
        <fullName evidence="14 15">ATP synthase F(0) complex subunit e, mitochondrial</fullName>
    </recommendedName>
</protein>
<evidence type="ECO:0000256" key="8">
    <source>
        <dbReference type="ARBA" id="ARBA00023065"/>
    </source>
</evidence>
<evidence type="ECO:0000256" key="16">
    <source>
        <dbReference type="SAM" id="Coils"/>
    </source>
</evidence>
<comment type="caution">
    <text evidence="17">The sequence shown here is derived from an EMBL/GenBank/DDBJ whole genome shotgun (WGS) entry which is preliminary data.</text>
</comment>
<dbReference type="GO" id="GO:0015986">
    <property type="term" value="P:proton motive force-driven ATP synthesis"/>
    <property type="evidence" value="ECO:0007669"/>
    <property type="project" value="InterPro"/>
</dbReference>
<dbReference type="PANTHER" id="PTHR12427:SF1">
    <property type="entry name" value="ATP SYNTHASE SUBUNIT E, MITOCHONDRIAL"/>
    <property type="match status" value="1"/>
</dbReference>
<feature type="coiled-coil region" evidence="16">
    <location>
        <begin position="43"/>
        <end position="77"/>
    </location>
</feature>
<dbReference type="GO" id="GO:0015078">
    <property type="term" value="F:proton transmembrane transporter activity"/>
    <property type="evidence" value="ECO:0007669"/>
    <property type="project" value="InterPro"/>
</dbReference>
<gene>
    <name evidence="17" type="ORF">DGYR_LOCUS6030</name>
</gene>
<accession>A0A7I8VSD6</accession>
<sequence length="83" mass="9426">MVNLPQPRQVSPVIRACRWGALLAGIAYGSYRYSYLSRKEVSIQERENKIRQEYAAKKKAEEEKKSAIEMNDLAKEAGIIPNA</sequence>
<dbReference type="PANTHER" id="PTHR12427">
    <property type="entry name" value="ATP SYNTHASE E CHAIN, MITOCHONDRIAL"/>
    <property type="match status" value="1"/>
</dbReference>
<dbReference type="AlphaFoldDB" id="A0A7I8VSD6"/>
<keyword evidence="3 15" id="KW-0813">Transport</keyword>
<keyword evidence="9 15" id="KW-0496">Mitochondrion</keyword>
<dbReference type="InterPro" id="IPR008386">
    <property type="entry name" value="ATP_synth_F0_esu_mt"/>
</dbReference>
<evidence type="ECO:0000313" key="17">
    <source>
        <dbReference type="EMBL" id="CAD5117510.1"/>
    </source>
</evidence>
<dbReference type="EMBL" id="CAJFCJ010000007">
    <property type="protein sequence ID" value="CAD5117510.1"/>
    <property type="molecule type" value="Genomic_DNA"/>
</dbReference>
<keyword evidence="10" id="KW-0472">Membrane</keyword>
<evidence type="ECO:0000256" key="12">
    <source>
        <dbReference type="ARBA" id="ARBA00057306"/>
    </source>
</evidence>
<dbReference type="GO" id="GO:0005743">
    <property type="term" value="C:mitochondrial inner membrane"/>
    <property type="evidence" value="ECO:0007669"/>
    <property type="project" value="UniProtKB-SubCell"/>
</dbReference>
<keyword evidence="18" id="KW-1185">Reference proteome</keyword>